<evidence type="ECO:0000256" key="1">
    <source>
        <dbReference type="SAM" id="Coils"/>
    </source>
</evidence>
<dbReference type="AlphaFoldDB" id="A0A234XYM8"/>
<organism evidence="2 3">
    <name type="scientific">Escherichia coli</name>
    <dbReference type="NCBI Taxonomy" id="562"/>
    <lineage>
        <taxon>Bacteria</taxon>
        <taxon>Pseudomonadati</taxon>
        <taxon>Pseudomonadota</taxon>
        <taxon>Gammaproteobacteria</taxon>
        <taxon>Enterobacterales</taxon>
        <taxon>Enterobacteriaceae</taxon>
        <taxon>Escherichia</taxon>
    </lineage>
</organism>
<comment type="caution">
    <text evidence="2">The sequence shown here is derived from an EMBL/GenBank/DDBJ whole genome shotgun (WGS) entry which is preliminary data.</text>
</comment>
<evidence type="ECO:0008006" key="4">
    <source>
        <dbReference type="Google" id="ProtNLM"/>
    </source>
</evidence>
<keyword evidence="1" id="KW-0175">Coiled coil</keyword>
<feature type="coiled-coil region" evidence="1">
    <location>
        <begin position="34"/>
        <end position="61"/>
    </location>
</feature>
<protein>
    <recommendedName>
        <fullName evidence="4">Restriction endonuclease</fullName>
    </recommendedName>
</protein>
<proteinExistence type="predicted"/>
<evidence type="ECO:0000313" key="2">
    <source>
        <dbReference type="EMBL" id="STK72704.1"/>
    </source>
</evidence>
<evidence type="ECO:0000313" key="3">
    <source>
        <dbReference type="Proteomes" id="UP000255153"/>
    </source>
</evidence>
<accession>A0A234XYM8</accession>
<gene>
    <name evidence="2" type="ORF">NCTC8603_01063</name>
</gene>
<reference evidence="2 3" key="1">
    <citation type="submission" date="2018-06" db="EMBL/GenBank/DDBJ databases">
        <authorList>
            <consortium name="Pathogen Informatics"/>
            <person name="Doyle S."/>
        </authorList>
    </citation>
    <scope>NUCLEOTIDE SEQUENCE [LARGE SCALE GENOMIC DNA]</scope>
    <source>
        <strain evidence="2 3">NCTC8603</strain>
    </source>
</reference>
<dbReference type="EMBL" id="UGEE01000003">
    <property type="protein sequence ID" value="STK72704.1"/>
    <property type="molecule type" value="Genomic_DNA"/>
</dbReference>
<name>A0A234XYM8_ECOLX</name>
<dbReference type="Proteomes" id="UP000255153">
    <property type="component" value="Unassembled WGS sequence"/>
</dbReference>
<sequence length="213" mass="24495">MSDVNICTADLQSLIRMDPEFRGMVQRKLAADKNIFVKQLYEDLDDAIQNLENDKHFYQDAKWGEDELTASIKNFLKGRFYDVEHDTQHGGHVDLLVKHQFGKFEWIGEAKLWRGPKSIHNGWIQLTERYGTGTSRDDHGGILIYIKSDKSAVKFNEWKEFFSTTVSDAEIEAEGSPLRFKSITKHPATALPYHVRHMGVSLYHYTGKKTADS</sequence>